<dbReference type="Proteomes" id="UP000235371">
    <property type="component" value="Unassembled WGS sequence"/>
</dbReference>
<feature type="domain" description="Nephrocystin 3-like N-terminal" evidence="3">
    <location>
        <begin position="227"/>
        <end position="370"/>
    </location>
</feature>
<sequence>MDPISAVLQLSGAVISSCSNYLTAVKGAPAYLRIIVSEVAALQSVVGLLDLPFATSGNANGNLQEILNSPDSPLKACQKALQELCDLLNVTAAAPAATSSSSNPTSTLTGSPPATSGSQKKLRINKVLSIRLLTKVKEQRAELVWPLKQNRAKALLAEISQYKSTISLALAVDSRTSVGNVLSQVDKLGHHNQGNTNRAQIEQVLSWLDAPNVANNHFRAITVRCPGTCLWVFSHSHYQQWILEGGLLWLNGIAGSGKTIISSAIIQQLQLDSASDNLTVLYFYFGYTDFGKRTIRSLLLSIISQIITQKDAAMVKLNMWVSSRPGPRFFALSQASTTSEFLESLVAKLAENQKIVLVVDAVDESEETQNVT</sequence>
<dbReference type="RefSeq" id="XP_024740697.1">
    <property type="nucleotide sequence ID" value="XM_024879603.1"/>
</dbReference>
<evidence type="ECO:0000313" key="4">
    <source>
        <dbReference type="EMBL" id="PMD63793.1"/>
    </source>
</evidence>
<organism evidence="4 5">
    <name type="scientific">Hyaloscypha bicolor E</name>
    <dbReference type="NCBI Taxonomy" id="1095630"/>
    <lineage>
        <taxon>Eukaryota</taxon>
        <taxon>Fungi</taxon>
        <taxon>Dikarya</taxon>
        <taxon>Ascomycota</taxon>
        <taxon>Pezizomycotina</taxon>
        <taxon>Leotiomycetes</taxon>
        <taxon>Helotiales</taxon>
        <taxon>Hyaloscyphaceae</taxon>
        <taxon>Hyaloscypha</taxon>
        <taxon>Hyaloscypha bicolor</taxon>
    </lineage>
</organism>
<dbReference type="Pfam" id="PF24883">
    <property type="entry name" value="NPHP3_N"/>
    <property type="match status" value="1"/>
</dbReference>
<dbReference type="OrthoDB" id="1577640at2759"/>
<protein>
    <recommendedName>
        <fullName evidence="3">Nephrocystin 3-like N-terminal domain-containing protein</fullName>
    </recommendedName>
</protein>
<dbReference type="SUPFAM" id="SSF52540">
    <property type="entry name" value="P-loop containing nucleoside triphosphate hydrolases"/>
    <property type="match status" value="1"/>
</dbReference>
<evidence type="ECO:0000259" key="3">
    <source>
        <dbReference type="Pfam" id="PF24883"/>
    </source>
</evidence>
<reference evidence="4 5" key="1">
    <citation type="submission" date="2016-04" db="EMBL/GenBank/DDBJ databases">
        <title>A degradative enzymes factory behind the ericoid mycorrhizal symbiosis.</title>
        <authorList>
            <consortium name="DOE Joint Genome Institute"/>
            <person name="Martino E."/>
            <person name="Morin E."/>
            <person name="Grelet G."/>
            <person name="Kuo A."/>
            <person name="Kohler A."/>
            <person name="Daghino S."/>
            <person name="Barry K."/>
            <person name="Choi C."/>
            <person name="Cichocki N."/>
            <person name="Clum A."/>
            <person name="Copeland A."/>
            <person name="Hainaut M."/>
            <person name="Haridas S."/>
            <person name="Labutti K."/>
            <person name="Lindquist E."/>
            <person name="Lipzen A."/>
            <person name="Khouja H.-R."/>
            <person name="Murat C."/>
            <person name="Ohm R."/>
            <person name="Olson A."/>
            <person name="Spatafora J."/>
            <person name="Veneault-Fourrey C."/>
            <person name="Henrissat B."/>
            <person name="Grigoriev I."/>
            <person name="Martin F."/>
            <person name="Perotto S."/>
        </authorList>
    </citation>
    <scope>NUCLEOTIDE SEQUENCE [LARGE SCALE GENOMIC DNA]</scope>
    <source>
        <strain evidence="4 5">E</strain>
    </source>
</reference>
<gene>
    <name evidence="4" type="ORF">K444DRAFT_609607</name>
</gene>
<dbReference type="STRING" id="1095630.A0A2J6TL84"/>
<dbReference type="PANTHER" id="PTHR10039:SF16">
    <property type="entry name" value="GPI INOSITOL-DEACYLASE"/>
    <property type="match status" value="1"/>
</dbReference>
<dbReference type="Gene3D" id="3.40.50.300">
    <property type="entry name" value="P-loop containing nucleotide triphosphate hydrolases"/>
    <property type="match status" value="1"/>
</dbReference>
<evidence type="ECO:0000256" key="2">
    <source>
        <dbReference type="SAM" id="MobiDB-lite"/>
    </source>
</evidence>
<dbReference type="PANTHER" id="PTHR10039">
    <property type="entry name" value="AMELOGENIN"/>
    <property type="match status" value="1"/>
</dbReference>
<keyword evidence="5" id="KW-1185">Reference proteome</keyword>
<evidence type="ECO:0000256" key="1">
    <source>
        <dbReference type="ARBA" id="ARBA00022737"/>
    </source>
</evidence>
<dbReference type="GeneID" id="36587680"/>
<evidence type="ECO:0000313" key="5">
    <source>
        <dbReference type="Proteomes" id="UP000235371"/>
    </source>
</evidence>
<proteinExistence type="predicted"/>
<keyword evidence="1" id="KW-0677">Repeat</keyword>
<accession>A0A2J6TL84</accession>
<dbReference type="InParanoid" id="A0A2J6TL84"/>
<dbReference type="InterPro" id="IPR056884">
    <property type="entry name" value="NPHP3-like_N"/>
</dbReference>
<dbReference type="AlphaFoldDB" id="A0A2J6TL84"/>
<name>A0A2J6TL84_9HELO</name>
<dbReference type="EMBL" id="KZ613779">
    <property type="protein sequence ID" value="PMD63793.1"/>
    <property type="molecule type" value="Genomic_DNA"/>
</dbReference>
<feature type="compositionally biased region" description="Low complexity" evidence="2">
    <location>
        <begin position="96"/>
        <end position="113"/>
    </location>
</feature>
<feature type="region of interest" description="Disordered" evidence="2">
    <location>
        <begin position="96"/>
        <end position="120"/>
    </location>
</feature>
<dbReference type="InterPro" id="IPR027417">
    <property type="entry name" value="P-loop_NTPase"/>
</dbReference>